<dbReference type="EMBL" id="CP032416">
    <property type="protein sequence ID" value="AYD39651.1"/>
    <property type="molecule type" value="Genomic_DNA"/>
</dbReference>
<reference evidence="1 2" key="1">
    <citation type="journal article" date="2019" name="Int. J. Syst. Evol. Microbiol.">
        <title>Clostridium fermenticellae sp. nov., isolated from the mud in a fermentation cellar for the production of the Chinese liquor, baijiu.</title>
        <authorList>
            <person name="Xu P.X."/>
            <person name="Chai L.J."/>
            <person name="Qiu T."/>
            <person name="Zhang X.J."/>
            <person name="Lu Z.M."/>
            <person name="Xiao C."/>
            <person name="Wang S.T."/>
            <person name="Shen C.H."/>
            <person name="Shi J.S."/>
            <person name="Xu Z.H."/>
        </authorList>
    </citation>
    <scope>NUCLEOTIDE SEQUENCE [LARGE SCALE GENOMIC DNA]</scope>
    <source>
        <strain evidence="1 2">JN500901</strain>
    </source>
</reference>
<keyword evidence="2" id="KW-1185">Reference proteome</keyword>
<evidence type="ECO:0000313" key="1">
    <source>
        <dbReference type="EMBL" id="AYD39651.1"/>
    </source>
</evidence>
<dbReference type="RefSeq" id="WP_119970450.1">
    <property type="nucleotide sequence ID" value="NZ_CP032416.1"/>
</dbReference>
<dbReference type="Proteomes" id="UP000266301">
    <property type="component" value="Chromosome"/>
</dbReference>
<gene>
    <name evidence="1" type="ORF">D4Z93_03590</name>
</gene>
<dbReference type="AlphaFoldDB" id="A0A386H1R4"/>
<accession>A0A386H1R4</accession>
<evidence type="ECO:0000313" key="2">
    <source>
        <dbReference type="Proteomes" id="UP000266301"/>
    </source>
</evidence>
<sequence>MHIEKQYLYHRHEFTDYFCVKISVRENSQDNILFLRNTDDLVDEGASWISIRNLNDEEFLKQHKIEYIIKEDQLNKNREIIPIGLFEFNDKDNFCDCELLLWNIGSKDLYDFEHIIKNIEDAIKIKYNALKLKKKCIENKKEDIELD</sequence>
<organism evidence="1 2">
    <name type="scientific">Clostridium fermenticellae</name>
    <dbReference type="NCBI Taxonomy" id="2068654"/>
    <lineage>
        <taxon>Bacteria</taxon>
        <taxon>Bacillati</taxon>
        <taxon>Bacillota</taxon>
        <taxon>Clostridia</taxon>
        <taxon>Eubacteriales</taxon>
        <taxon>Clostridiaceae</taxon>
        <taxon>Clostridium</taxon>
    </lineage>
</organism>
<name>A0A386H1R4_9CLOT</name>
<protein>
    <submittedName>
        <fullName evidence="1">Uncharacterized protein</fullName>
    </submittedName>
</protein>
<dbReference type="KEGG" id="cfer:D4Z93_03590"/>
<proteinExistence type="predicted"/>